<dbReference type="Proteomes" id="UP000760494">
    <property type="component" value="Unassembled WGS sequence"/>
</dbReference>
<sequence>MTRKADLLEEADQKPAPKKQKKDGKAITVVSDGEMKALLIESQHERERLQLRCMSRAETKDIQALAKENNELQATVQMNIAAMKIVSSENKELEDDNLEKSRTIQKLKDEFLLQEDEISSNRAKYKDTKAKLQDIKLKYENNLIALKDAASKQEDTEAELKDTVSQLEKSRRNEQNLQRQIRTLEDKVKGWELEAGQANHASLATVALSTHGLAAQIEDRFNRLENAMVELAKKQQAGFDAITEELSKKDNYWFGQKPCRLSNKYLLRVKDFEKINSTKDKDIAKADVKLAQNFDEIKKHMPDNAKNKVYPVCEDRGSGNK</sequence>
<feature type="region of interest" description="Disordered" evidence="2">
    <location>
        <begin position="1"/>
        <end position="25"/>
    </location>
</feature>
<gene>
    <name evidence="3" type="ORF">C2S_5855</name>
</gene>
<dbReference type="AlphaFoldDB" id="A0A9Q9RJT7"/>
<dbReference type="EMBL" id="CABFJX010000135">
    <property type="protein sequence ID" value="VTT65200.1"/>
    <property type="molecule type" value="Genomic_DNA"/>
</dbReference>
<evidence type="ECO:0000256" key="1">
    <source>
        <dbReference type="SAM" id="Coils"/>
    </source>
</evidence>
<evidence type="ECO:0000313" key="3">
    <source>
        <dbReference type="EMBL" id="VTT65200.1"/>
    </source>
</evidence>
<proteinExistence type="predicted"/>
<name>A0A9Q9RJT7_FUSFU</name>
<accession>A0A9Q9RJT7</accession>
<evidence type="ECO:0000256" key="2">
    <source>
        <dbReference type="SAM" id="MobiDB-lite"/>
    </source>
</evidence>
<feature type="coiled-coil region" evidence="1">
    <location>
        <begin position="55"/>
        <end position="234"/>
    </location>
</feature>
<feature type="compositionally biased region" description="Basic and acidic residues" evidence="2">
    <location>
        <begin position="1"/>
        <end position="15"/>
    </location>
</feature>
<comment type="caution">
    <text evidence="3">The sequence shown here is derived from an EMBL/GenBank/DDBJ whole genome shotgun (WGS) entry which is preliminary data.</text>
</comment>
<protein>
    <submittedName>
        <fullName evidence="3">Uncharacterized protein</fullName>
    </submittedName>
</protein>
<evidence type="ECO:0000313" key="4">
    <source>
        <dbReference type="Proteomes" id="UP000760494"/>
    </source>
</evidence>
<keyword evidence="1" id="KW-0175">Coiled coil</keyword>
<organism evidence="3 4">
    <name type="scientific">Fusarium fujikuroi</name>
    <name type="common">Bakanae and foot rot disease fungus</name>
    <name type="synonym">Gibberella fujikuroi</name>
    <dbReference type="NCBI Taxonomy" id="5127"/>
    <lineage>
        <taxon>Eukaryota</taxon>
        <taxon>Fungi</taxon>
        <taxon>Dikarya</taxon>
        <taxon>Ascomycota</taxon>
        <taxon>Pezizomycotina</taxon>
        <taxon>Sordariomycetes</taxon>
        <taxon>Hypocreomycetidae</taxon>
        <taxon>Hypocreales</taxon>
        <taxon>Nectriaceae</taxon>
        <taxon>Fusarium</taxon>
        <taxon>Fusarium fujikuroi species complex</taxon>
    </lineage>
</organism>
<reference evidence="3" key="1">
    <citation type="submission" date="2019-05" db="EMBL/GenBank/DDBJ databases">
        <authorList>
            <person name="Piombo E."/>
        </authorList>
    </citation>
    <scope>NUCLEOTIDE SEQUENCE</scope>
    <source>
        <strain evidence="3">C2S</strain>
    </source>
</reference>